<evidence type="ECO:0000256" key="1">
    <source>
        <dbReference type="ARBA" id="ARBA00005322"/>
    </source>
</evidence>
<evidence type="ECO:0000256" key="7">
    <source>
        <dbReference type="ARBA" id="ARBA00024739"/>
    </source>
</evidence>
<organism evidence="11 12">
    <name type="scientific">Spongiibacter nanhainus</name>
    <dbReference type="NCBI Taxonomy" id="2794344"/>
    <lineage>
        <taxon>Bacteria</taxon>
        <taxon>Pseudomonadati</taxon>
        <taxon>Pseudomonadota</taxon>
        <taxon>Gammaproteobacteria</taxon>
        <taxon>Cellvibrionales</taxon>
        <taxon>Spongiibacteraceae</taxon>
        <taxon>Spongiibacter</taxon>
    </lineage>
</organism>
<dbReference type="SUPFAM" id="SSF101498">
    <property type="entry name" value="Anti-sigma factor FlgM"/>
    <property type="match status" value="1"/>
</dbReference>
<comment type="similarity">
    <text evidence="1">Belongs to the FlgM family.</text>
</comment>
<keyword evidence="11" id="KW-0966">Cell projection</keyword>
<sequence>MVDRITHTGLPQNRALDSQRGVSSEKSGGSDKAGSVASSADNNIVQTPLMEQVRAQVSASDGIDRAKVDEIKTAIRNGEFQIDADRVAKAFVELEGMISG</sequence>
<dbReference type="KEGG" id="snan:I6N98_07665"/>
<keyword evidence="6" id="KW-0804">Transcription</keyword>
<protein>
    <recommendedName>
        <fullName evidence="2">Negative regulator of flagellin synthesis</fullName>
    </recommendedName>
    <alternativeName>
        <fullName evidence="8">Anti-sigma-28 factor</fullName>
    </alternativeName>
</protein>
<evidence type="ECO:0000256" key="4">
    <source>
        <dbReference type="ARBA" id="ARBA00022795"/>
    </source>
</evidence>
<evidence type="ECO:0000313" key="12">
    <source>
        <dbReference type="Proteomes" id="UP000596063"/>
    </source>
</evidence>
<proteinExistence type="inferred from homology"/>
<dbReference type="GO" id="GO:0044781">
    <property type="term" value="P:bacterial-type flagellum organization"/>
    <property type="evidence" value="ECO:0007669"/>
    <property type="project" value="UniProtKB-KW"/>
</dbReference>
<keyword evidence="11" id="KW-0969">Cilium</keyword>
<accession>A0A7T4R3J2</accession>
<gene>
    <name evidence="11" type="primary">flgM</name>
    <name evidence="11" type="ORF">I6N98_07665</name>
</gene>
<feature type="region of interest" description="Disordered" evidence="9">
    <location>
        <begin position="1"/>
        <end position="47"/>
    </location>
</feature>
<dbReference type="InterPro" id="IPR035890">
    <property type="entry name" value="Anti-sigma-28_factor_FlgM_sf"/>
</dbReference>
<dbReference type="InterPro" id="IPR007412">
    <property type="entry name" value="FlgM"/>
</dbReference>
<dbReference type="RefSeq" id="WP_198571193.1">
    <property type="nucleotide sequence ID" value="NZ_CP066167.1"/>
</dbReference>
<evidence type="ECO:0000256" key="8">
    <source>
        <dbReference type="ARBA" id="ARBA00030117"/>
    </source>
</evidence>
<keyword evidence="3" id="KW-0678">Repressor</keyword>
<evidence type="ECO:0000313" key="11">
    <source>
        <dbReference type="EMBL" id="QQD19709.1"/>
    </source>
</evidence>
<keyword evidence="4" id="KW-1005">Bacterial flagellum biogenesis</keyword>
<evidence type="ECO:0000256" key="3">
    <source>
        <dbReference type="ARBA" id="ARBA00022491"/>
    </source>
</evidence>
<keyword evidence="5" id="KW-0805">Transcription regulation</keyword>
<keyword evidence="12" id="KW-1185">Reference proteome</keyword>
<dbReference type="GO" id="GO:0045892">
    <property type="term" value="P:negative regulation of DNA-templated transcription"/>
    <property type="evidence" value="ECO:0007669"/>
    <property type="project" value="InterPro"/>
</dbReference>
<dbReference type="NCBIfam" id="TIGR03824">
    <property type="entry name" value="FlgM_jcvi"/>
    <property type="match status" value="1"/>
</dbReference>
<reference evidence="11 12" key="1">
    <citation type="submission" date="2020-12" db="EMBL/GenBank/DDBJ databases">
        <authorList>
            <person name="Shan Y."/>
        </authorList>
    </citation>
    <scope>NUCLEOTIDE SEQUENCE [LARGE SCALE GENOMIC DNA]</scope>
    <source>
        <strain evidence="12">csc3.9</strain>
    </source>
</reference>
<dbReference type="EMBL" id="CP066167">
    <property type="protein sequence ID" value="QQD19709.1"/>
    <property type="molecule type" value="Genomic_DNA"/>
</dbReference>
<evidence type="ECO:0000256" key="9">
    <source>
        <dbReference type="SAM" id="MobiDB-lite"/>
    </source>
</evidence>
<name>A0A7T4R3J2_9GAMM</name>
<evidence type="ECO:0000256" key="6">
    <source>
        <dbReference type="ARBA" id="ARBA00023163"/>
    </source>
</evidence>
<dbReference type="AlphaFoldDB" id="A0A7T4R3J2"/>
<dbReference type="Proteomes" id="UP000596063">
    <property type="component" value="Chromosome"/>
</dbReference>
<feature type="domain" description="Anti-sigma-28 factor FlgM C-terminal" evidence="10">
    <location>
        <begin position="50"/>
        <end position="91"/>
    </location>
</feature>
<evidence type="ECO:0000256" key="2">
    <source>
        <dbReference type="ARBA" id="ARBA00017823"/>
    </source>
</evidence>
<keyword evidence="11" id="KW-0282">Flagellum</keyword>
<evidence type="ECO:0000259" key="10">
    <source>
        <dbReference type="Pfam" id="PF04316"/>
    </source>
</evidence>
<dbReference type="InterPro" id="IPR031316">
    <property type="entry name" value="FlgM_C"/>
</dbReference>
<comment type="function">
    <text evidence="7">Responsible for the coupling of flagellin expression to flagellar assembly by preventing expression of the flagellin genes when a component of the middle class of proteins is defective. It negatively regulates flagellar genes by inhibiting the activity of FliA by directly binding to FliA.</text>
</comment>
<dbReference type="Pfam" id="PF04316">
    <property type="entry name" value="FlgM"/>
    <property type="match status" value="1"/>
</dbReference>
<evidence type="ECO:0000256" key="5">
    <source>
        <dbReference type="ARBA" id="ARBA00023015"/>
    </source>
</evidence>
<feature type="compositionally biased region" description="Polar residues" evidence="9">
    <location>
        <begin position="36"/>
        <end position="46"/>
    </location>
</feature>